<dbReference type="Gene3D" id="3.10.10.10">
    <property type="entry name" value="HIV Type 1 Reverse Transcriptase, subunit A, domain 1"/>
    <property type="match status" value="1"/>
</dbReference>
<dbReference type="SUPFAM" id="SSF56672">
    <property type="entry name" value="DNA/RNA polymerases"/>
    <property type="match status" value="1"/>
</dbReference>
<dbReference type="GO" id="GO:0003964">
    <property type="term" value="F:RNA-directed DNA polymerase activity"/>
    <property type="evidence" value="ECO:0007669"/>
    <property type="project" value="UniProtKB-KW"/>
</dbReference>
<dbReference type="EMBL" id="BKCJ010010365">
    <property type="protein sequence ID" value="GEU91256.1"/>
    <property type="molecule type" value="Genomic_DNA"/>
</dbReference>
<evidence type="ECO:0000256" key="2">
    <source>
        <dbReference type="SAM" id="MobiDB-lite"/>
    </source>
</evidence>
<dbReference type="PANTHER" id="PTHR37984:SF5">
    <property type="entry name" value="PROTEIN NYNRIN-LIKE"/>
    <property type="match status" value="1"/>
</dbReference>
<dbReference type="PANTHER" id="PTHR37984">
    <property type="entry name" value="PROTEIN CBG26694"/>
    <property type="match status" value="1"/>
</dbReference>
<feature type="coiled-coil region" evidence="1">
    <location>
        <begin position="179"/>
        <end position="208"/>
    </location>
</feature>
<accession>A0A6L2NYQ3</accession>
<feature type="region of interest" description="Disordered" evidence="2">
    <location>
        <begin position="552"/>
        <end position="578"/>
    </location>
</feature>
<reference evidence="4" key="1">
    <citation type="journal article" date="2019" name="Sci. Rep.">
        <title>Draft genome of Tanacetum cinerariifolium, the natural source of mosquito coil.</title>
        <authorList>
            <person name="Yamashiro T."/>
            <person name="Shiraishi A."/>
            <person name="Satake H."/>
            <person name="Nakayama K."/>
        </authorList>
    </citation>
    <scope>NUCLEOTIDE SEQUENCE</scope>
</reference>
<dbReference type="Pfam" id="PF14223">
    <property type="entry name" value="Retrotran_gag_2"/>
    <property type="match status" value="1"/>
</dbReference>
<name>A0A6L2NYQ3_TANCI</name>
<keyword evidence="4" id="KW-0548">Nucleotidyltransferase</keyword>
<keyword evidence="1" id="KW-0175">Coiled coil</keyword>
<evidence type="ECO:0000256" key="1">
    <source>
        <dbReference type="SAM" id="Coils"/>
    </source>
</evidence>
<comment type="caution">
    <text evidence="4">The sequence shown here is derived from an EMBL/GenBank/DDBJ whole genome shotgun (WGS) entry which is preliminary data.</text>
</comment>
<gene>
    <name evidence="4" type="ORF">Tci_063234</name>
</gene>
<dbReference type="CDD" id="cd01647">
    <property type="entry name" value="RT_LTR"/>
    <property type="match status" value="1"/>
</dbReference>
<dbReference type="Pfam" id="PF00078">
    <property type="entry name" value="RVT_1"/>
    <property type="match status" value="1"/>
</dbReference>
<dbReference type="InterPro" id="IPR050951">
    <property type="entry name" value="Retrovirus_Pol_polyprotein"/>
</dbReference>
<dbReference type="Gene3D" id="3.30.70.270">
    <property type="match status" value="2"/>
</dbReference>
<dbReference type="InterPro" id="IPR043128">
    <property type="entry name" value="Rev_trsase/Diguanyl_cyclase"/>
</dbReference>
<sequence>MSLEFIEHDRRACTYGAFVSVYTYDILTNNEFPNFDIWEKIFTEDDAWVGVILVNGGYEDATNDIHDVWNITLVGNVLFIKSVKKLKITNMAFDVYKEGCEFSLSFGARVKVKEDTNIDDEEDENELELTFPYEEADPFNPLPHAADLKPKDVIEVDNTIEPEDETVPAMSVEEGMAAMENLVRKLGNSEEKVECKKLKKELKEASAISVERLVTKRGIAKKRMLPRVQTLSPFRVVMIVVSKVIRGTDTQRRSSKRKLEKFVVELMSCVDTRFSSMLSIDPVKIDASYEVELADGRVVSTNTVLKGCTLNLVKHIFDIDLMPTELGTFNVIIGMDWLVKHDDVIVCGLLGLNVILILYLLVEVLVLLVQDNVVRQNDSAIEETEGITLILPPKTIEKVVARERERKARTTLLMALHEDHLAKFHKMVDAKEMWEAIKSKFYGNDESKKMQKYLLKQQFEGTTASSSSSNTQNVAFVSADNTSNTNDVSIAYSISSPSISKSQKEGSASYTDEVIHSFFVNQSSAPQLDYDDLEQINDDDIKGYFARDCRAKGNQDSKRRDAGYNGKKSRDYGRRPAYQDDSKALVTIDGEDIDLSGHAEEDTQNYAMMAYFSSNLGSDNEENLVLKHTGAPIIEEYVSDSDDDLVFNVQEEKEKPSFAFTDTAKHVKTSKENVKETGTPNHCPKVEKQVLLREIGKLLLRPQQVVIGETKEILGTKSSTSGSKFCKSIKDPLGRLKSEIAWGRLEEKDEVNAAAKEVNVVEPTVFNDEEVTMTMAQTLIKMKAKKARLLDEQMAKRLHDEEVEQAAGREKPEQDDFKRAQELQQEYNKFQTFPKPDRDEEPTKKRVTKETLLQESFKKIRAEVKVLGSHSTHDTPTDDPKEMSEEDVKNMLQIVLVSEFKVEALQVKYPLIDWEIYFEGSRSYWKIIRVGGIIQAYQNFEDVVKDFDREDLDALHDIFMFIEKDYPLTDDVLLLMLSTKLQVDEECEMAKDLLMKIFMEANKPKGRKSLDTSSKQTNFVVEETEGITLKDPFKRNSHGEKVVRIPYGQKMLTVKSDKVTEKKPKEKRLEDVPIIRDFLEVFPGDFPGLPPLRQSNYESCWRKDLFVPVHHRGEHRFQGSSVYSKIDLRSGYHQLRIKQKEIPITAFKNRYGHFEFHVIPFGLTNVPAVFMDLMNQVCKPYLDKFVIVFIEDILVYSKDEEEHGKHLKSILELLRKERLYANFSKCDFWLDSVQFLGHVIDRNGVHVDPAKIKAIRNWAASTTPTEVKQFLGLAGYYRSFIEGFSLISKPLTKLTQKDKKYKWDKEEGKAIHLLKQKLCSASILALPEGTEDFIVYCDASL</sequence>
<dbReference type="CDD" id="cd00303">
    <property type="entry name" value="retropepsin_like"/>
    <property type="match status" value="1"/>
</dbReference>
<keyword evidence="4" id="KW-0808">Transferase</keyword>
<proteinExistence type="predicted"/>
<organism evidence="4">
    <name type="scientific">Tanacetum cinerariifolium</name>
    <name type="common">Dalmatian daisy</name>
    <name type="synonym">Chrysanthemum cinerariifolium</name>
    <dbReference type="NCBI Taxonomy" id="118510"/>
    <lineage>
        <taxon>Eukaryota</taxon>
        <taxon>Viridiplantae</taxon>
        <taxon>Streptophyta</taxon>
        <taxon>Embryophyta</taxon>
        <taxon>Tracheophyta</taxon>
        <taxon>Spermatophyta</taxon>
        <taxon>Magnoliopsida</taxon>
        <taxon>eudicotyledons</taxon>
        <taxon>Gunneridae</taxon>
        <taxon>Pentapetalae</taxon>
        <taxon>asterids</taxon>
        <taxon>campanulids</taxon>
        <taxon>Asterales</taxon>
        <taxon>Asteraceae</taxon>
        <taxon>Asteroideae</taxon>
        <taxon>Anthemideae</taxon>
        <taxon>Anthemidinae</taxon>
        <taxon>Tanacetum</taxon>
    </lineage>
</organism>
<dbReference type="InterPro" id="IPR043502">
    <property type="entry name" value="DNA/RNA_pol_sf"/>
</dbReference>
<protein>
    <submittedName>
        <fullName evidence="4">Putative reverse transcriptase domain-containing protein</fullName>
    </submittedName>
</protein>
<feature type="domain" description="Reverse transcriptase" evidence="3">
    <location>
        <begin position="1013"/>
        <end position="1240"/>
    </location>
</feature>
<dbReference type="InterPro" id="IPR000477">
    <property type="entry name" value="RT_dom"/>
</dbReference>
<dbReference type="PROSITE" id="PS50878">
    <property type="entry name" value="RT_POL"/>
    <property type="match status" value="1"/>
</dbReference>
<dbReference type="FunFam" id="3.30.70.270:FF:000020">
    <property type="entry name" value="Transposon Tf2-6 polyprotein-like Protein"/>
    <property type="match status" value="1"/>
</dbReference>
<evidence type="ECO:0000313" key="4">
    <source>
        <dbReference type="EMBL" id="GEU91256.1"/>
    </source>
</evidence>
<keyword evidence="4" id="KW-0695">RNA-directed DNA polymerase</keyword>
<dbReference type="Pfam" id="PF08284">
    <property type="entry name" value="RVP_2"/>
    <property type="match status" value="1"/>
</dbReference>
<evidence type="ECO:0000259" key="3">
    <source>
        <dbReference type="PROSITE" id="PS50878"/>
    </source>
</evidence>